<dbReference type="Proteomes" id="UP000243217">
    <property type="component" value="Unassembled WGS sequence"/>
</dbReference>
<evidence type="ECO:0000313" key="2">
    <source>
        <dbReference type="EMBL" id="OQS03810.1"/>
    </source>
</evidence>
<accession>A0A1W0A1A1</accession>
<dbReference type="EMBL" id="JNBS01000759">
    <property type="protein sequence ID" value="OQS03810.1"/>
    <property type="molecule type" value="Genomic_DNA"/>
</dbReference>
<keyword evidence="3" id="KW-1185">Reference proteome</keyword>
<gene>
    <name evidence="2" type="ORF">THRCLA_03900</name>
</gene>
<comment type="caution">
    <text evidence="2">The sequence shown here is derived from an EMBL/GenBank/DDBJ whole genome shotgun (WGS) entry which is preliminary data.</text>
</comment>
<dbReference type="OrthoDB" id="10594973at2759"/>
<dbReference type="STRING" id="74557.A0A1W0A1A1"/>
<feature type="region of interest" description="Disordered" evidence="1">
    <location>
        <begin position="278"/>
        <end position="311"/>
    </location>
</feature>
<reference evidence="2 3" key="1">
    <citation type="journal article" date="2014" name="Genome Biol. Evol.">
        <title>The secreted proteins of Achlya hypogyna and Thraustotheca clavata identify the ancestral oomycete secretome and reveal gene acquisitions by horizontal gene transfer.</title>
        <authorList>
            <person name="Misner I."/>
            <person name="Blouin N."/>
            <person name="Leonard G."/>
            <person name="Richards T.A."/>
            <person name="Lane C.E."/>
        </authorList>
    </citation>
    <scope>NUCLEOTIDE SEQUENCE [LARGE SCALE GENOMIC DNA]</scope>
    <source>
        <strain evidence="2 3">ATCC 34112</strain>
    </source>
</reference>
<evidence type="ECO:0000313" key="3">
    <source>
        <dbReference type="Proteomes" id="UP000243217"/>
    </source>
</evidence>
<feature type="compositionally biased region" description="Low complexity" evidence="1">
    <location>
        <begin position="294"/>
        <end position="311"/>
    </location>
</feature>
<feature type="non-terminal residue" evidence="2">
    <location>
        <position position="311"/>
    </location>
</feature>
<protein>
    <submittedName>
        <fullName evidence="2">Uncharacterized protein</fullName>
    </submittedName>
</protein>
<proteinExistence type="predicted"/>
<name>A0A1W0A1A1_9STRA</name>
<dbReference type="AlphaFoldDB" id="A0A1W0A1A1"/>
<sequence>MPGDDVSFEELVARQISRGGMQPSTSKQVVKKPFLKKGSRGWWKDNSRARKKPYVLTSGGEEFVANAPAVERKQDLPPHHPRVPSSMPMSTHTSFDESVDLMQSYDWKAQQEANELEEFEYLEQAMLAQSQPVNHTLHTTSNSLGDENDLVQSTMEETPRIRTSFHENYEQDDIHTPLRTSYDTMPRLESNFFDEYEPGTLQGLVPAPDFLRGSSSPWEKELNASQDDSLQFDEWRKGILQDSDEKELEFSSVQIPNRPGSLQFGSLDMSELSIADSEPWEVESLPPQQPAQVSNATDTITTTIESSPSSL</sequence>
<evidence type="ECO:0000256" key="1">
    <source>
        <dbReference type="SAM" id="MobiDB-lite"/>
    </source>
</evidence>
<feature type="region of interest" description="Disordered" evidence="1">
    <location>
        <begin position="71"/>
        <end position="91"/>
    </location>
</feature>
<organism evidence="2 3">
    <name type="scientific">Thraustotheca clavata</name>
    <dbReference type="NCBI Taxonomy" id="74557"/>
    <lineage>
        <taxon>Eukaryota</taxon>
        <taxon>Sar</taxon>
        <taxon>Stramenopiles</taxon>
        <taxon>Oomycota</taxon>
        <taxon>Saprolegniomycetes</taxon>
        <taxon>Saprolegniales</taxon>
        <taxon>Achlyaceae</taxon>
        <taxon>Thraustotheca</taxon>
    </lineage>
</organism>